<proteinExistence type="predicted"/>
<keyword evidence="2" id="KW-1185">Reference proteome</keyword>
<evidence type="ECO:0000313" key="2">
    <source>
        <dbReference type="Proteomes" id="UP001205603"/>
    </source>
</evidence>
<reference evidence="1 2" key="1">
    <citation type="submission" date="2022-07" db="EMBL/GenBank/DDBJ databases">
        <title>Fecal culturing of patients with breast cancer.</title>
        <authorList>
            <person name="Teng N.M.Y."/>
            <person name="Kiu R."/>
            <person name="Evans R."/>
            <person name="Baker D.J."/>
            <person name="Zenner C."/>
            <person name="Robinson S.D."/>
            <person name="Hall L.J."/>
        </authorList>
    </citation>
    <scope>NUCLEOTIDE SEQUENCE [LARGE SCALE GENOMIC DNA]</scope>
    <source>
        <strain evidence="1 2">LH1063</strain>
    </source>
</reference>
<gene>
    <name evidence="1" type="ORF">NMU02_01440</name>
</gene>
<organism evidence="1 2">
    <name type="scientific">Coprobacter tertius</name>
    <dbReference type="NCBI Taxonomy" id="2944915"/>
    <lineage>
        <taxon>Bacteria</taxon>
        <taxon>Pseudomonadati</taxon>
        <taxon>Bacteroidota</taxon>
        <taxon>Bacteroidia</taxon>
        <taxon>Bacteroidales</taxon>
        <taxon>Barnesiellaceae</taxon>
        <taxon>Coprobacter</taxon>
    </lineage>
</organism>
<dbReference type="Proteomes" id="UP001205603">
    <property type="component" value="Unassembled WGS sequence"/>
</dbReference>
<dbReference type="RefSeq" id="WP_255025335.1">
    <property type="nucleotide sequence ID" value="NZ_JANDHW010000001.1"/>
</dbReference>
<dbReference type="Pfam" id="PF05258">
    <property type="entry name" value="DciA"/>
    <property type="match status" value="1"/>
</dbReference>
<sequence>MERKDAEPIGEIIAKLLKDQNLETKINETRVIKAWGSIFGNTVASYTTGLSIKNKILYVKLSSSVLRNELSMSRNILIERLNNHVGCEVITNIIFK</sequence>
<accession>A0ABT1MDQ0</accession>
<dbReference type="PANTHER" id="PTHR36456">
    <property type="entry name" value="UPF0232 PROTEIN SCO3875"/>
    <property type="match status" value="1"/>
</dbReference>
<name>A0ABT1MDQ0_9BACT</name>
<dbReference type="PANTHER" id="PTHR36456:SF1">
    <property type="entry name" value="UPF0232 PROTEIN SCO3875"/>
    <property type="match status" value="1"/>
</dbReference>
<evidence type="ECO:0000313" key="1">
    <source>
        <dbReference type="EMBL" id="MCP9610757.1"/>
    </source>
</evidence>
<comment type="caution">
    <text evidence="1">The sequence shown here is derived from an EMBL/GenBank/DDBJ whole genome shotgun (WGS) entry which is preliminary data.</text>
</comment>
<dbReference type="InterPro" id="IPR007922">
    <property type="entry name" value="DciA-like"/>
</dbReference>
<dbReference type="EMBL" id="JANDHW010000001">
    <property type="protein sequence ID" value="MCP9610757.1"/>
    <property type="molecule type" value="Genomic_DNA"/>
</dbReference>
<protein>
    <submittedName>
        <fullName evidence="1">DUF721 domain-containing protein</fullName>
    </submittedName>
</protein>